<keyword evidence="2 6" id="KW-0378">Hydrolase</keyword>
<evidence type="ECO:0000256" key="3">
    <source>
        <dbReference type="ARBA" id="ARBA00023295"/>
    </source>
</evidence>
<dbReference type="Gene3D" id="2.115.10.20">
    <property type="entry name" value="Glycosyl hydrolase domain, family 43"/>
    <property type="match status" value="1"/>
</dbReference>
<comment type="caution">
    <text evidence="8">The sequence shown here is derived from an EMBL/GenBank/DDBJ whole genome shotgun (WGS) entry which is preliminary data.</text>
</comment>
<dbReference type="InterPro" id="IPR023296">
    <property type="entry name" value="Glyco_hydro_beta-prop_sf"/>
</dbReference>
<feature type="signal peptide" evidence="7">
    <location>
        <begin position="1"/>
        <end position="22"/>
    </location>
</feature>
<dbReference type="InterPro" id="IPR006710">
    <property type="entry name" value="Glyco_hydro_43"/>
</dbReference>
<dbReference type="GO" id="GO:0005975">
    <property type="term" value="P:carbohydrate metabolic process"/>
    <property type="evidence" value="ECO:0007669"/>
    <property type="project" value="InterPro"/>
</dbReference>
<keyword evidence="10" id="KW-1185">Reference proteome</keyword>
<feature type="chain" id="PRO_5036266352" evidence="7">
    <location>
        <begin position="23"/>
        <end position="371"/>
    </location>
</feature>
<evidence type="ECO:0000313" key="8">
    <source>
        <dbReference type="EMBL" id="KAF4302010.1"/>
    </source>
</evidence>
<reference evidence="8 10" key="1">
    <citation type="submission" date="2020-04" db="EMBL/GenBank/DDBJ databases">
        <title>Genome Assembly and Annotation of Botryosphaeria dothidea sdau 11-99, a Latent Pathogen of Apple Fruit Ring Rot in China.</title>
        <authorList>
            <person name="Yu C."/>
            <person name="Diao Y."/>
            <person name="Lu Q."/>
            <person name="Zhao J."/>
            <person name="Cui S."/>
            <person name="Peng C."/>
            <person name="He B."/>
            <person name="Liu H."/>
        </authorList>
    </citation>
    <scope>NUCLEOTIDE SEQUENCE [LARGE SCALE GENOMIC DNA]</scope>
    <source>
        <strain evidence="10">sdau11-99</strain>
        <strain evidence="8">Sdau11-99</strain>
    </source>
</reference>
<dbReference type="InterPro" id="IPR051795">
    <property type="entry name" value="Glycosyl_Hydrlase_43"/>
</dbReference>
<dbReference type="SUPFAM" id="SSF75005">
    <property type="entry name" value="Arabinanase/levansucrase/invertase"/>
    <property type="match status" value="1"/>
</dbReference>
<sequence length="371" mass="39578">MMFYTRFAAAALLSASATLTEAAPTNMTAGGFKPPHFKTQRVVQSEFADPGVLKVGNTWYAFATNNGKSNVRVATSTDFESWTVKETWDALPRTGAWTAQPKMKTENFLPTSGDFMDTVGGLLEGRWPWSNAPPAVWAPDVVTNDLGMYVLYYSAQKKDAKNHCIGAAVGATPQGPYEPIDEPFACHTEHGGTIDPAGFKDTATGKRYVVYKIDGNNAGNGGLCGNMKAPQVPTPIMLQEVGPDGFTKIGEPRQILDRGEADGPLVEAPNLVRTEDGKYVLFFSSNCYSTDMYDIGYAFADSVEGPYTKAGPFAVTGTAGLKAPGGATVAQDGKHMVFHASDGKGGRAMYTTEVSFSLGADKKMRVAATAV</sequence>
<keyword evidence="3 6" id="KW-0326">Glycosidase</keyword>
<organism evidence="8 10">
    <name type="scientific">Botryosphaeria dothidea</name>
    <dbReference type="NCBI Taxonomy" id="55169"/>
    <lineage>
        <taxon>Eukaryota</taxon>
        <taxon>Fungi</taxon>
        <taxon>Dikarya</taxon>
        <taxon>Ascomycota</taxon>
        <taxon>Pezizomycotina</taxon>
        <taxon>Dothideomycetes</taxon>
        <taxon>Dothideomycetes incertae sedis</taxon>
        <taxon>Botryosphaeriales</taxon>
        <taxon>Botryosphaeriaceae</taxon>
        <taxon>Botryosphaeria</taxon>
    </lineage>
</organism>
<evidence type="ECO:0000313" key="9">
    <source>
        <dbReference type="EMBL" id="KAF4305567.1"/>
    </source>
</evidence>
<gene>
    <name evidence="9" type="ORF">GTA08_BOTSDO06174</name>
    <name evidence="8" type="ORF">GTA08_BOTSDO10324</name>
</gene>
<feature type="site" description="Important for catalytic activity, responsible for pKa modulation of the active site Glu and correct orientation of both the proton donor and substrate" evidence="5">
    <location>
        <position position="195"/>
    </location>
</feature>
<dbReference type="PANTHER" id="PTHR42812:SF5">
    <property type="entry name" value="ENDO-ARABINASE"/>
    <property type="match status" value="1"/>
</dbReference>
<dbReference type="PANTHER" id="PTHR42812">
    <property type="entry name" value="BETA-XYLOSIDASE"/>
    <property type="match status" value="1"/>
</dbReference>
<comment type="similarity">
    <text evidence="1 6">Belongs to the glycosyl hydrolase 43 family.</text>
</comment>
<dbReference type="OrthoDB" id="3879658at2759"/>
<dbReference type="EMBL" id="WWBZ02000040">
    <property type="protein sequence ID" value="KAF4305567.1"/>
    <property type="molecule type" value="Genomic_DNA"/>
</dbReference>
<dbReference type="CDD" id="cd08999">
    <property type="entry name" value="GH43_ABN-like"/>
    <property type="match status" value="1"/>
</dbReference>
<dbReference type="Pfam" id="PF04616">
    <property type="entry name" value="Glyco_hydro_43"/>
    <property type="match status" value="1"/>
</dbReference>
<feature type="active site" description="Proton donor" evidence="4">
    <location>
        <position position="267"/>
    </location>
</feature>
<accession>A0A8H4IJ27</accession>
<evidence type="ECO:0000256" key="4">
    <source>
        <dbReference type="PIRSR" id="PIRSR606710-1"/>
    </source>
</evidence>
<dbReference type="GO" id="GO:0004553">
    <property type="term" value="F:hydrolase activity, hydrolyzing O-glycosyl compounds"/>
    <property type="evidence" value="ECO:0007669"/>
    <property type="project" value="InterPro"/>
</dbReference>
<dbReference type="Proteomes" id="UP000572817">
    <property type="component" value="Unassembled WGS sequence"/>
</dbReference>
<evidence type="ECO:0000256" key="5">
    <source>
        <dbReference type="PIRSR" id="PIRSR606710-2"/>
    </source>
</evidence>
<evidence type="ECO:0000313" key="10">
    <source>
        <dbReference type="Proteomes" id="UP000572817"/>
    </source>
</evidence>
<evidence type="ECO:0000256" key="1">
    <source>
        <dbReference type="ARBA" id="ARBA00009865"/>
    </source>
</evidence>
<evidence type="ECO:0000256" key="2">
    <source>
        <dbReference type="ARBA" id="ARBA00022801"/>
    </source>
</evidence>
<name>A0A8H4IJ27_9PEZI</name>
<evidence type="ECO:0000256" key="6">
    <source>
        <dbReference type="RuleBase" id="RU361187"/>
    </source>
</evidence>
<proteinExistence type="inferred from homology"/>
<keyword evidence="7" id="KW-0732">Signal</keyword>
<dbReference type="EMBL" id="WWBZ02000073">
    <property type="protein sequence ID" value="KAF4302010.1"/>
    <property type="molecule type" value="Genomic_DNA"/>
</dbReference>
<feature type="active site" description="Proton acceptor" evidence="4">
    <location>
        <position position="49"/>
    </location>
</feature>
<protein>
    <submittedName>
        <fullName evidence="8">Putative glycosyl hydrolase family 43 protein</fullName>
    </submittedName>
</protein>
<dbReference type="AlphaFoldDB" id="A0A8H4IJ27"/>
<evidence type="ECO:0000256" key="7">
    <source>
        <dbReference type="SAM" id="SignalP"/>
    </source>
</evidence>